<organism evidence="2 3">
    <name type="scientific">Candidatus Woesebacteria bacterium RIFCSPLOWO2_01_FULL_39_25</name>
    <dbReference type="NCBI Taxonomy" id="1802521"/>
    <lineage>
        <taxon>Bacteria</taxon>
        <taxon>Candidatus Woeseibacteriota</taxon>
    </lineage>
</organism>
<dbReference type="EMBL" id="MGHH01000007">
    <property type="protein sequence ID" value="OGM64908.1"/>
    <property type="molecule type" value="Genomic_DNA"/>
</dbReference>
<dbReference type="InterPro" id="IPR050194">
    <property type="entry name" value="Glycosyltransferase_grp1"/>
</dbReference>
<dbReference type="PANTHER" id="PTHR45947">
    <property type="entry name" value="SULFOQUINOVOSYL TRANSFERASE SQD2"/>
    <property type="match status" value="1"/>
</dbReference>
<dbReference type="Pfam" id="PF00534">
    <property type="entry name" value="Glycos_transf_1"/>
    <property type="match status" value="1"/>
</dbReference>
<dbReference type="InterPro" id="IPR001296">
    <property type="entry name" value="Glyco_trans_1"/>
</dbReference>
<evidence type="ECO:0000313" key="2">
    <source>
        <dbReference type="EMBL" id="OGM64908.1"/>
    </source>
</evidence>
<dbReference type="CDD" id="cd03801">
    <property type="entry name" value="GT4_PimA-like"/>
    <property type="match status" value="1"/>
</dbReference>
<dbReference type="STRING" id="1802521.A2893_04610"/>
<evidence type="ECO:0000313" key="3">
    <source>
        <dbReference type="Proteomes" id="UP000176725"/>
    </source>
</evidence>
<feature type="domain" description="Glycosyl transferase family 1" evidence="1">
    <location>
        <begin position="235"/>
        <end position="395"/>
    </location>
</feature>
<protein>
    <recommendedName>
        <fullName evidence="1">Glycosyl transferase family 1 domain-containing protein</fullName>
    </recommendedName>
</protein>
<dbReference type="AlphaFoldDB" id="A0A1F8BNP4"/>
<dbReference type="Proteomes" id="UP000176725">
    <property type="component" value="Unassembled WGS sequence"/>
</dbReference>
<sequence length="419" mass="48447">MFDIKQIRIFALAAYGKGLSGGDRIFIEFARRWSKNFPVEIYVWKEGAKMLERQHLGIFNSQFSLFNANKDYRNLKVHVSKLKNLCKLGFLFCYLTRIIEGIRLGLSLKLITNHQSPITIYSASEFWMDSLPAFILKLRYPKITWAASWYQTAPNPFHGYLENGQRRNKYFFSSLFYWLMQLPIKPLISSFADYVLVNNEEERKQFSDLNKKGRMIVVLGAVPLEEINKFLITNSKLLTTKEYDAVFQGRLHAQKGVVELIDIWKKVVEIKPLAKLAMIGDGPLMGKVKKRITMNKLTNNIKVFGYVFDGPKKYKIFSKSKIVVHPAFYDSGGMASAEAMAFGLPCVGFNLKAYKSYYPQGMVKVDIGNTNAFAKKIMELLENYSLRIKIGREAKYMIEENWSWEKRANEVLERITTNK</sequence>
<name>A0A1F8BNP4_9BACT</name>
<dbReference type="SUPFAM" id="SSF53756">
    <property type="entry name" value="UDP-Glycosyltransferase/glycogen phosphorylase"/>
    <property type="match status" value="1"/>
</dbReference>
<dbReference type="Gene3D" id="3.40.50.2000">
    <property type="entry name" value="Glycogen Phosphorylase B"/>
    <property type="match status" value="2"/>
</dbReference>
<dbReference type="PANTHER" id="PTHR45947:SF3">
    <property type="entry name" value="SULFOQUINOVOSYL TRANSFERASE SQD2"/>
    <property type="match status" value="1"/>
</dbReference>
<gene>
    <name evidence="2" type="ORF">A2893_04610</name>
</gene>
<reference evidence="2 3" key="1">
    <citation type="journal article" date="2016" name="Nat. Commun.">
        <title>Thousands of microbial genomes shed light on interconnected biogeochemical processes in an aquifer system.</title>
        <authorList>
            <person name="Anantharaman K."/>
            <person name="Brown C.T."/>
            <person name="Hug L.A."/>
            <person name="Sharon I."/>
            <person name="Castelle C.J."/>
            <person name="Probst A.J."/>
            <person name="Thomas B.C."/>
            <person name="Singh A."/>
            <person name="Wilkins M.J."/>
            <person name="Karaoz U."/>
            <person name="Brodie E.L."/>
            <person name="Williams K.H."/>
            <person name="Hubbard S.S."/>
            <person name="Banfield J.F."/>
        </authorList>
    </citation>
    <scope>NUCLEOTIDE SEQUENCE [LARGE SCALE GENOMIC DNA]</scope>
</reference>
<comment type="caution">
    <text evidence="2">The sequence shown here is derived from an EMBL/GenBank/DDBJ whole genome shotgun (WGS) entry which is preliminary data.</text>
</comment>
<proteinExistence type="predicted"/>
<evidence type="ECO:0000259" key="1">
    <source>
        <dbReference type="Pfam" id="PF00534"/>
    </source>
</evidence>
<dbReference type="GO" id="GO:0016757">
    <property type="term" value="F:glycosyltransferase activity"/>
    <property type="evidence" value="ECO:0007669"/>
    <property type="project" value="InterPro"/>
</dbReference>
<accession>A0A1F8BNP4</accession>